<dbReference type="Proteomes" id="UP000664332">
    <property type="component" value="Unassembled WGS sequence"/>
</dbReference>
<comment type="caution">
    <text evidence="1">The sequence shown here is derived from an EMBL/GenBank/DDBJ whole genome shotgun (WGS) entry which is preliminary data.</text>
</comment>
<evidence type="ECO:0008006" key="3">
    <source>
        <dbReference type="Google" id="ProtNLM"/>
    </source>
</evidence>
<dbReference type="EMBL" id="JAFLEQ010000008">
    <property type="protein sequence ID" value="MBN9643688.1"/>
    <property type="molecule type" value="Genomic_DNA"/>
</dbReference>
<keyword evidence="2" id="KW-1185">Reference proteome</keyword>
<reference evidence="1" key="1">
    <citation type="submission" date="2021-03" db="EMBL/GenBank/DDBJ databases">
        <authorList>
            <person name="Sun Q."/>
        </authorList>
    </citation>
    <scope>NUCLEOTIDE SEQUENCE</scope>
    <source>
        <strain evidence="1">CCM 8862</strain>
    </source>
</reference>
<dbReference type="AlphaFoldDB" id="A0A939IX45"/>
<proteinExistence type="predicted"/>
<protein>
    <recommendedName>
        <fullName evidence="3">DUF1643 domain-containing protein</fullName>
    </recommendedName>
</protein>
<gene>
    <name evidence="1" type="ORF">JZY06_03455</name>
</gene>
<dbReference type="RefSeq" id="WP_207118431.1">
    <property type="nucleotide sequence ID" value="NZ_JAFLEQ010000008.1"/>
</dbReference>
<organism evidence="1 2">
    <name type="scientific">Corynebacterium mendelii</name>
    <dbReference type="NCBI Taxonomy" id="2765362"/>
    <lineage>
        <taxon>Bacteria</taxon>
        <taxon>Bacillati</taxon>
        <taxon>Actinomycetota</taxon>
        <taxon>Actinomycetes</taxon>
        <taxon>Mycobacteriales</taxon>
        <taxon>Corynebacteriaceae</taxon>
        <taxon>Corynebacterium</taxon>
    </lineage>
</organism>
<sequence length="242" mass="26440">MIIRVFKRDNIPVEDSPRSGHTPDGATWIAVFDGPASTRRYFYAWIPRGSLTKSPLVLVGLNPSTAASHGTPTDPTVTTIASIIADNTLRVIDETTRLQPELVQPRTIDCVVIVNLYTLVKGSGFLDWLKNQPQQLLRRDAAAADLVIACTNSFCGQVAPVAGHTAAKKYLLAWGSDTLLVPRARQVLDAISPALFLQAIPENVRTDTSQNLDKFRATSLSPLSLRTRGRWKGFVSVPDPLI</sequence>
<evidence type="ECO:0000313" key="1">
    <source>
        <dbReference type="EMBL" id="MBN9643688.1"/>
    </source>
</evidence>
<accession>A0A939IX45</accession>
<name>A0A939IX45_9CORY</name>
<evidence type="ECO:0000313" key="2">
    <source>
        <dbReference type="Proteomes" id="UP000664332"/>
    </source>
</evidence>